<dbReference type="HOGENOM" id="CLU_083223_0_0_1"/>
<feature type="non-terminal residue" evidence="1">
    <location>
        <position position="1"/>
    </location>
</feature>
<dbReference type="OrthoDB" id="5598396at2759"/>
<protein>
    <submittedName>
        <fullName evidence="1">Uncharacterized protein</fullName>
    </submittedName>
</protein>
<dbReference type="Proteomes" id="UP000054279">
    <property type="component" value="Unassembled WGS sequence"/>
</dbReference>
<gene>
    <name evidence="1" type="ORF">M422DRAFT_179169</name>
</gene>
<proteinExistence type="predicted"/>
<dbReference type="AlphaFoldDB" id="A0A0C9VH41"/>
<organism evidence="1 2">
    <name type="scientific">Sphaerobolus stellatus (strain SS14)</name>
    <dbReference type="NCBI Taxonomy" id="990650"/>
    <lineage>
        <taxon>Eukaryota</taxon>
        <taxon>Fungi</taxon>
        <taxon>Dikarya</taxon>
        <taxon>Basidiomycota</taxon>
        <taxon>Agaricomycotina</taxon>
        <taxon>Agaricomycetes</taxon>
        <taxon>Phallomycetidae</taxon>
        <taxon>Geastrales</taxon>
        <taxon>Sphaerobolaceae</taxon>
        <taxon>Sphaerobolus</taxon>
    </lineage>
</organism>
<accession>A0A0C9VH41</accession>
<evidence type="ECO:0000313" key="2">
    <source>
        <dbReference type="Proteomes" id="UP000054279"/>
    </source>
</evidence>
<dbReference type="EMBL" id="KN837176">
    <property type="protein sequence ID" value="KIJ36661.1"/>
    <property type="molecule type" value="Genomic_DNA"/>
</dbReference>
<evidence type="ECO:0000313" key="1">
    <source>
        <dbReference type="EMBL" id="KIJ36661.1"/>
    </source>
</evidence>
<keyword evidence="2" id="KW-1185">Reference proteome</keyword>
<reference evidence="1 2" key="1">
    <citation type="submission" date="2014-06" db="EMBL/GenBank/DDBJ databases">
        <title>Evolutionary Origins and Diversification of the Mycorrhizal Mutualists.</title>
        <authorList>
            <consortium name="DOE Joint Genome Institute"/>
            <consortium name="Mycorrhizal Genomics Consortium"/>
            <person name="Kohler A."/>
            <person name="Kuo A."/>
            <person name="Nagy L.G."/>
            <person name="Floudas D."/>
            <person name="Copeland A."/>
            <person name="Barry K.W."/>
            <person name="Cichocki N."/>
            <person name="Veneault-Fourrey C."/>
            <person name="LaButti K."/>
            <person name="Lindquist E.A."/>
            <person name="Lipzen A."/>
            <person name="Lundell T."/>
            <person name="Morin E."/>
            <person name="Murat C."/>
            <person name="Riley R."/>
            <person name="Ohm R."/>
            <person name="Sun H."/>
            <person name="Tunlid A."/>
            <person name="Henrissat B."/>
            <person name="Grigoriev I.V."/>
            <person name="Hibbett D.S."/>
            <person name="Martin F."/>
        </authorList>
    </citation>
    <scope>NUCLEOTIDE SEQUENCE [LARGE SCALE GENOMIC DNA]</scope>
    <source>
        <strain evidence="1 2">SS14</strain>
    </source>
</reference>
<sequence>LHGLPPKSTTNTLSFFVIYMSHHIELSSVGYYLSSICNSLELYFPNICTIHSTSIICWSLTGMKKLHSSQPTPCKQALECDDLLKIITALPLNPPHDNLLFVTMLLTGFHGLLRISELTVLHTITKCTTHKLTLCLALVVDGAWFSFTLPFHKSDHFYTGNTIMVQALPHSPINPMFHLHHYITSCDHAFPLLPALWLGSSSQPPPTHGLSPAYRTS</sequence>
<name>A0A0C9VH41_SPHS4</name>